<dbReference type="CDD" id="cd06260">
    <property type="entry name" value="DUF820-like"/>
    <property type="match status" value="1"/>
</dbReference>
<reference evidence="2 3" key="1">
    <citation type="submission" date="2019-06" db="EMBL/GenBank/DDBJ databases">
        <title>Sequencing the genomes of 1000 actinobacteria strains.</title>
        <authorList>
            <person name="Klenk H.-P."/>
        </authorList>
    </citation>
    <scope>NUCLEOTIDE SEQUENCE [LARGE SCALE GENOMIC DNA]</scope>
    <source>
        <strain evidence="2 3">DSM 44826</strain>
    </source>
</reference>
<evidence type="ECO:0000313" key="2">
    <source>
        <dbReference type="EMBL" id="TWF99601.1"/>
    </source>
</evidence>
<keyword evidence="2" id="KW-0255">Endonuclease</keyword>
<dbReference type="InterPro" id="IPR008538">
    <property type="entry name" value="Uma2"/>
</dbReference>
<keyword evidence="2" id="KW-0540">Nuclease</keyword>
<feature type="domain" description="Putative restriction endonuclease" evidence="1">
    <location>
        <begin position="23"/>
        <end position="170"/>
    </location>
</feature>
<dbReference type="SUPFAM" id="SSF52980">
    <property type="entry name" value="Restriction endonuclease-like"/>
    <property type="match status" value="1"/>
</dbReference>
<dbReference type="GO" id="GO:0004519">
    <property type="term" value="F:endonuclease activity"/>
    <property type="evidence" value="ECO:0007669"/>
    <property type="project" value="UniProtKB-KW"/>
</dbReference>
<evidence type="ECO:0000313" key="3">
    <source>
        <dbReference type="Proteomes" id="UP000317940"/>
    </source>
</evidence>
<dbReference type="InterPro" id="IPR011335">
    <property type="entry name" value="Restrct_endonuc-II-like"/>
</dbReference>
<evidence type="ECO:0000259" key="1">
    <source>
        <dbReference type="Pfam" id="PF05685"/>
    </source>
</evidence>
<keyword evidence="3" id="KW-1185">Reference proteome</keyword>
<name>A0A561UJQ8_9ACTN</name>
<dbReference type="Proteomes" id="UP000317940">
    <property type="component" value="Unassembled WGS sequence"/>
</dbReference>
<dbReference type="OrthoDB" id="3423889at2"/>
<dbReference type="Gene3D" id="3.90.1570.10">
    <property type="entry name" value="tt1808, chain A"/>
    <property type="match status" value="1"/>
</dbReference>
<proteinExistence type="predicted"/>
<gene>
    <name evidence="2" type="ORF">FHX73_113448</name>
</gene>
<dbReference type="RefSeq" id="WP_145905828.1">
    <property type="nucleotide sequence ID" value="NZ_BAAAMZ010000006.1"/>
</dbReference>
<dbReference type="EMBL" id="VIWT01000001">
    <property type="protein sequence ID" value="TWF99601.1"/>
    <property type="molecule type" value="Genomic_DNA"/>
</dbReference>
<dbReference type="InterPro" id="IPR012296">
    <property type="entry name" value="Nuclease_put_TT1808"/>
</dbReference>
<dbReference type="Pfam" id="PF05685">
    <property type="entry name" value="Uma2"/>
    <property type="match status" value="1"/>
</dbReference>
<comment type="caution">
    <text evidence="2">The sequence shown here is derived from an EMBL/GenBank/DDBJ whole genome shotgun (WGS) entry which is preliminary data.</text>
</comment>
<accession>A0A561UJQ8</accession>
<protein>
    <submittedName>
        <fullName evidence="2">Putative restriction endonuclease</fullName>
    </submittedName>
</protein>
<dbReference type="PANTHER" id="PTHR34107:SF2">
    <property type="entry name" value="SLL0888 PROTEIN"/>
    <property type="match status" value="1"/>
</dbReference>
<organism evidence="2 3">
    <name type="scientific">Kitasatospora viridis</name>
    <dbReference type="NCBI Taxonomy" id="281105"/>
    <lineage>
        <taxon>Bacteria</taxon>
        <taxon>Bacillati</taxon>
        <taxon>Actinomycetota</taxon>
        <taxon>Actinomycetes</taxon>
        <taxon>Kitasatosporales</taxon>
        <taxon>Streptomycetaceae</taxon>
        <taxon>Kitasatospora</taxon>
    </lineage>
</organism>
<sequence>MSIDPVAFARLRENADQLSQVPSVGAVEIANGQIVLTVSPVRRHERAVLRIARQLNDQLRTTHPGFVAHAGAYLEDAGLGRLRRPDLMVFPEGALDLQTPGLLPHEVLLVVEIVSQANPENDYENKVHDYAAMGIPHYLLVDPRDGTGIVHSLPNYTSREKFVFGDAVSVGPWTIDTSALLTYGS</sequence>
<dbReference type="PANTHER" id="PTHR34107">
    <property type="entry name" value="SLL0198 PROTEIN-RELATED"/>
    <property type="match status" value="1"/>
</dbReference>
<dbReference type="AlphaFoldDB" id="A0A561UJQ8"/>
<keyword evidence="2" id="KW-0378">Hydrolase</keyword>